<dbReference type="Proteomes" id="UP000600547">
    <property type="component" value="Unassembled WGS sequence"/>
</dbReference>
<proteinExistence type="predicted"/>
<accession>A0A8H9L3N8</accession>
<keyword evidence="2" id="KW-1185">Reference proteome</keyword>
<gene>
    <name evidence="1" type="ORF">GCM10008956_00590</name>
</gene>
<evidence type="ECO:0000313" key="1">
    <source>
        <dbReference type="EMBL" id="GGM28491.1"/>
    </source>
</evidence>
<dbReference type="AlphaFoldDB" id="A0A8H9L3N8"/>
<protein>
    <submittedName>
        <fullName evidence="1">Uncharacterized protein</fullName>
    </submittedName>
</protein>
<evidence type="ECO:0000313" key="2">
    <source>
        <dbReference type="Proteomes" id="UP000600547"/>
    </source>
</evidence>
<reference evidence="2" key="1">
    <citation type="journal article" date="2019" name="Int. J. Syst. Evol. Microbiol.">
        <title>The Global Catalogue of Microorganisms (GCM) 10K type strain sequencing project: providing services to taxonomists for standard genome sequencing and annotation.</title>
        <authorList>
            <consortium name="The Broad Institute Genomics Platform"/>
            <consortium name="The Broad Institute Genome Sequencing Center for Infectious Disease"/>
            <person name="Wu L."/>
            <person name="Ma J."/>
        </authorList>
    </citation>
    <scope>NUCLEOTIDE SEQUENCE [LARGE SCALE GENOMIC DNA]</scope>
    <source>
        <strain evidence="2">JCM 31047</strain>
    </source>
</reference>
<sequence length="74" mass="7571">MRLAVFEMGVLAGVPAARAAESRLRAAVESSRARLCVSMDHLWWAGRAVNGDADRGDVSVVGGGHLPGAGAARG</sequence>
<name>A0A8H9L3N8_9DEIO</name>
<dbReference type="EMBL" id="BMQG01000001">
    <property type="protein sequence ID" value="GGM28491.1"/>
    <property type="molecule type" value="Genomic_DNA"/>
</dbReference>
<comment type="caution">
    <text evidence="1">The sequence shown here is derived from an EMBL/GenBank/DDBJ whole genome shotgun (WGS) entry which is preliminary data.</text>
</comment>
<organism evidence="1 2">
    <name type="scientific">Deinococcus arenae</name>
    <dbReference type="NCBI Taxonomy" id="1452751"/>
    <lineage>
        <taxon>Bacteria</taxon>
        <taxon>Thermotogati</taxon>
        <taxon>Deinococcota</taxon>
        <taxon>Deinococci</taxon>
        <taxon>Deinococcales</taxon>
        <taxon>Deinococcaceae</taxon>
        <taxon>Deinococcus</taxon>
    </lineage>
</organism>